<dbReference type="GO" id="GO:0043531">
    <property type="term" value="F:ADP binding"/>
    <property type="evidence" value="ECO:0007669"/>
    <property type="project" value="InterPro"/>
</dbReference>
<accession>A0AAV9LG04</accession>
<evidence type="ECO:0000313" key="6">
    <source>
        <dbReference type="EMBL" id="KAK4724198.1"/>
    </source>
</evidence>
<gene>
    <name evidence="6" type="ORF">R3W88_026977</name>
</gene>
<evidence type="ECO:0000256" key="3">
    <source>
        <dbReference type="ARBA" id="ARBA00023054"/>
    </source>
</evidence>
<organism evidence="6 7">
    <name type="scientific">Solanum pinnatisectum</name>
    <name type="common">tansyleaf nightshade</name>
    <dbReference type="NCBI Taxonomy" id="50273"/>
    <lineage>
        <taxon>Eukaryota</taxon>
        <taxon>Viridiplantae</taxon>
        <taxon>Streptophyta</taxon>
        <taxon>Embryophyta</taxon>
        <taxon>Tracheophyta</taxon>
        <taxon>Spermatophyta</taxon>
        <taxon>Magnoliopsida</taxon>
        <taxon>eudicotyledons</taxon>
        <taxon>Gunneridae</taxon>
        <taxon>Pentapetalae</taxon>
        <taxon>asterids</taxon>
        <taxon>lamiids</taxon>
        <taxon>Solanales</taxon>
        <taxon>Solanaceae</taxon>
        <taxon>Solanoideae</taxon>
        <taxon>Solaneae</taxon>
        <taxon>Solanum</taxon>
    </lineage>
</organism>
<keyword evidence="3" id="KW-0175">Coiled coil</keyword>
<dbReference type="PANTHER" id="PTHR23155:SF1228">
    <property type="entry name" value="NB-ARC DOMAIN CONTAINING PROTEIN, EXPRESSED"/>
    <property type="match status" value="1"/>
</dbReference>
<dbReference type="Pfam" id="PF00931">
    <property type="entry name" value="NB-ARC"/>
    <property type="match status" value="1"/>
</dbReference>
<reference evidence="6 7" key="1">
    <citation type="submission" date="2023-10" db="EMBL/GenBank/DDBJ databases">
        <title>Genome-Wide Identification Analysis in wild type Solanum Pinnatisectum Reveals Some Genes Defensing Phytophthora Infestans.</title>
        <authorList>
            <person name="Sun C."/>
        </authorList>
    </citation>
    <scope>NUCLEOTIDE SEQUENCE [LARGE SCALE GENOMIC DNA]</scope>
    <source>
        <strain evidence="6">LQN</strain>
        <tissue evidence="6">Leaf</tissue>
    </source>
</reference>
<dbReference type="GO" id="GO:0005524">
    <property type="term" value="F:ATP binding"/>
    <property type="evidence" value="ECO:0007669"/>
    <property type="project" value="UniProtKB-KW"/>
</dbReference>
<dbReference type="InterPro" id="IPR002182">
    <property type="entry name" value="NB-ARC"/>
</dbReference>
<comment type="caution">
    <text evidence="6">The sequence shown here is derived from an EMBL/GenBank/DDBJ whole genome shotgun (WGS) entry which is preliminary data.</text>
</comment>
<comment type="subcellular location">
    <subcellularLocation>
        <location evidence="1">Membrane</location>
        <topology evidence="1">Peripheral membrane protein</topology>
    </subcellularLocation>
</comment>
<proteinExistence type="inferred from homology"/>
<dbReference type="GO" id="GO:0098542">
    <property type="term" value="P:defense response to other organism"/>
    <property type="evidence" value="ECO:0007669"/>
    <property type="project" value="TreeGrafter"/>
</dbReference>
<comment type="similarity">
    <text evidence="2">Belongs to the disease resistance NB-LRR family.</text>
</comment>
<sequence length="328" mass="38359">MAGLGITTLARKVYNTPSIVNYFDVKIWCAASQAYNRRTLLVEIIKKATNNKIKIKEYDDRADMLRRALIGKRCLIMLDDIWDIKAWENLGICFPEGKYGSRVMVTTEIEQVAKHLQHHVDPYSLSFLTSKESWKLLEIIAKMGRKASLWLEVGNDFSSLALGEKSIKVIQSSYDYLEDHLKPCLLYMGLFPEDHKIPFVLNAGTENMEEASRVYLSNLHNKRLVMIFEMRINCDVEYCSLHDVVRELCLRKHTDHFYYQLDKIQVLDFKETNSLEFIAHPKLNKWNILYSHHLDLVVNLRFIWELHLMDVELPNSWATAMQSLTQLR</sequence>
<keyword evidence="4" id="KW-0472">Membrane</keyword>
<dbReference type="InterPro" id="IPR044974">
    <property type="entry name" value="Disease_R_plants"/>
</dbReference>
<evidence type="ECO:0000256" key="1">
    <source>
        <dbReference type="ARBA" id="ARBA00004170"/>
    </source>
</evidence>
<dbReference type="InterPro" id="IPR036388">
    <property type="entry name" value="WH-like_DNA-bd_sf"/>
</dbReference>
<protein>
    <recommendedName>
        <fullName evidence="5">NB-ARC domain-containing protein</fullName>
    </recommendedName>
</protein>
<dbReference type="InterPro" id="IPR027417">
    <property type="entry name" value="P-loop_NTPase"/>
</dbReference>
<dbReference type="GO" id="GO:0016020">
    <property type="term" value="C:membrane"/>
    <property type="evidence" value="ECO:0007669"/>
    <property type="project" value="UniProtKB-SubCell"/>
</dbReference>
<dbReference type="AlphaFoldDB" id="A0AAV9LG04"/>
<dbReference type="Proteomes" id="UP001311915">
    <property type="component" value="Unassembled WGS sequence"/>
</dbReference>
<dbReference type="EMBL" id="JAWPEI010000006">
    <property type="protein sequence ID" value="KAK4724198.1"/>
    <property type="molecule type" value="Genomic_DNA"/>
</dbReference>
<feature type="domain" description="NB-ARC" evidence="5">
    <location>
        <begin position="1"/>
        <end position="143"/>
    </location>
</feature>
<dbReference type="Gene3D" id="1.10.10.10">
    <property type="entry name" value="Winged helix-like DNA-binding domain superfamily/Winged helix DNA-binding domain"/>
    <property type="match status" value="1"/>
</dbReference>
<name>A0AAV9LG04_9SOLN</name>
<dbReference type="PANTHER" id="PTHR23155">
    <property type="entry name" value="DISEASE RESISTANCE PROTEIN RP"/>
    <property type="match status" value="1"/>
</dbReference>
<evidence type="ECO:0000256" key="4">
    <source>
        <dbReference type="ARBA" id="ARBA00023136"/>
    </source>
</evidence>
<keyword evidence="7" id="KW-1185">Reference proteome</keyword>
<dbReference type="SUPFAM" id="SSF52540">
    <property type="entry name" value="P-loop containing nucleoside triphosphate hydrolases"/>
    <property type="match status" value="1"/>
</dbReference>
<dbReference type="Gene3D" id="3.40.50.300">
    <property type="entry name" value="P-loop containing nucleotide triphosphate hydrolases"/>
    <property type="match status" value="1"/>
</dbReference>
<evidence type="ECO:0000259" key="5">
    <source>
        <dbReference type="Pfam" id="PF00931"/>
    </source>
</evidence>
<evidence type="ECO:0000256" key="2">
    <source>
        <dbReference type="ARBA" id="ARBA00008894"/>
    </source>
</evidence>
<evidence type="ECO:0000313" key="7">
    <source>
        <dbReference type="Proteomes" id="UP001311915"/>
    </source>
</evidence>